<dbReference type="SUPFAM" id="SSF51161">
    <property type="entry name" value="Trimeric LpxA-like enzymes"/>
    <property type="match status" value="1"/>
</dbReference>
<dbReference type="GO" id="GO:0019877">
    <property type="term" value="P:diaminopimelate biosynthetic process"/>
    <property type="evidence" value="ECO:0007669"/>
    <property type="project" value="UniProtKB-KW"/>
</dbReference>
<dbReference type="InterPro" id="IPR018357">
    <property type="entry name" value="Hexapep_transf_CS"/>
</dbReference>
<dbReference type="InterPro" id="IPR001451">
    <property type="entry name" value="Hexapep"/>
</dbReference>
<name>M0LQJ8_9EURY</name>
<comment type="caution">
    <text evidence="6">The sequence shown here is derived from an EMBL/GenBank/DDBJ whole genome shotgun (WGS) entry which is preliminary data.</text>
</comment>
<gene>
    <name evidence="6" type="ORF">C447_16424</name>
</gene>
<feature type="region of interest" description="Disordered" evidence="5">
    <location>
        <begin position="1"/>
        <end position="30"/>
    </location>
</feature>
<dbReference type="RefSeq" id="WP_007695822.1">
    <property type="nucleotide sequence ID" value="NZ_AJRK01000449.1"/>
</dbReference>
<evidence type="ECO:0000256" key="5">
    <source>
        <dbReference type="SAM" id="MobiDB-lite"/>
    </source>
</evidence>
<dbReference type="PATRIC" id="fig|1132509.6.peg.3817"/>
<dbReference type="InterPro" id="IPR011004">
    <property type="entry name" value="Trimer_LpxA-like_sf"/>
</dbReference>
<evidence type="ECO:0000256" key="2">
    <source>
        <dbReference type="ARBA" id="ARBA00022679"/>
    </source>
</evidence>
<keyword evidence="4" id="KW-0457">Lysine biosynthesis</keyword>
<dbReference type="Gene3D" id="2.160.10.10">
    <property type="entry name" value="Hexapeptide repeat proteins"/>
    <property type="match status" value="1"/>
</dbReference>
<dbReference type="GO" id="GO:0016740">
    <property type="term" value="F:transferase activity"/>
    <property type="evidence" value="ECO:0007669"/>
    <property type="project" value="UniProtKB-KW"/>
</dbReference>
<dbReference type="Pfam" id="PF00132">
    <property type="entry name" value="Hexapep"/>
    <property type="match status" value="1"/>
</dbReference>
<dbReference type="InterPro" id="IPR050179">
    <property type="entry name" value="Trans_hexapeptide_repeat"/>
</dbReference>
<dbReference type="EMBL" id="AOMB01000043">
    <property type="protein sequence ID" value="EMA35761.1"/>
    <property type="molecule type" value="Genomic_DNA"/>
</dbReference>
<evidence type="ECO:0000256" key="3">
    <source>
        <dbReference type="ARBA" id="ARBA00022915"/>
    </source>
</evidence>
<dbReference type="eggNOG" id="arCOG01848">
    <property type="taxonomic scope" value="Archaea"/>
</dbReference>
<keyword evidence="3" id="KW-0220">Diaminopimelate biosynthesis</keyword>
<protein>
    <submittedName>
        <fullName evidence="6">Acetyltransferase</fullName>
    </submittedName>
</protein>
<proteinExistence type="predicted"/>
<evidence type="ECO:0000256" key="4">
    <source>
        <dbReference type="ARBA" id="ARBA00023154"/>
    </source>
</evidence>
<dbReference type="PANTHER" id="PTHR43300:SF10">
    <property type="entry name" value="2,3,4,5-TETRAHYDROPYRIDINE-2,6-DICARBOXYLATE N-ACETYLTRANSFERASE"/>
    <property type="match status" value="1"/>
</dbReference>
<reference evidence="6 7" key="1">
    <citation type="journal article" date="2014" name="PLoS Genet.">
        <title>Phylogenetically driven sequencing of extremely halophilic archaea reveals strategies for static and dynamic osmo-response.</title>
        <authorList>
            <person name="Becker E.A."/>
            <person name="Seitzer P.M."/>
            <person name="Tritt A."/>
            <person name="Larsen D."/>
            <person name="Krusor M."/>
            <person name="Yao A.I."/>
            <person name="Wu D."/>
            <person name="Madern D."/>
            <person name="Eisen J.A."/>
            <person name="Darling A.E."/>
            <person name="Facciotti M.T."/>
        </authorList>
    </citation>
    <scope>NUCLEOTIDE SEQUENCE [LARGE SCALE GENOMIC DNA]</scope>
    <source>
        <strain evidence="6 7">100A6</strain>
    </source>
</reference>
<dbReference type="Pfam" id="PF14602">
    <property type="entry name" value="Hexapep_2"/>
    <property type="match status" value="1"/>
</dbReference>
<dbReference type="Proteomes" id="UP000011566">
    <property type="component" value="Unassembled WGS sequence"/>
</dbReference>
<organism evidence="6 7">
    <name type="scientific">Halococcus hamelinensis 100A6</name>
    <dbReference type="NCBI Taxonomy" id="1132509"/>
    <lineage>
        <taxon>Archaea</taxon>
        <taxon>Methanobacteriati</taxon>
        <taxon>Methanobacteriota</taxon>
        <taxon>Stenosarchaea group</taxon>
        <taxon>Halobacteria</taxon>
        <taxon>Halobacteriales</taxon>
        <taxon>Halococcaceae</taxon>
        <taxon>Halococcus</taxon>
    </lineage>
</organism>
<dbReference type="CDD" id="cd03358">
    <property type="entry name" value="LbH_WxcM_N_like"/>
    <property type="match status" value="1"/>
</dbReference>
<dbReference type="GO" id="GO:0009085">
    <property type="term" value="P:lysine biosynthetic process"/>
    <property type="evidence" value="ECO:0007669"/>
    <property type="project" value="UniProtKB-KW"/>
</dbReference>
<accession>M0LQJ8</accession>
<keyword evidence="7" id="KW-1185">Reference proteome</keyword>
<dbReference type="PANTHER" id="PTHR43300">
    <property type="entry name" value="ACETYLTRANSFERASE"/>
    <property type="match status" value="1"/>
</dbReference>
<keyword evidence="2 6" id="KW-0808">Transferase</keyword>
<evidence type="ECO:0000256" key="1">
    <source>
        <dbReference type="ARBA" id="ARBA00022605"/>
    </source>
</evidence>
<dbReference type="PROSITE" id="PS00101">
    <property type="entry name" value="HEXAPEP_TRANSFERASES"/>
    <property type="match status" value="2"/>
</dbReference>
<dbReference type="OrthoDB" id="200265at2157"/>
<keyword evidence="1" id="KW-0028">Amino-acid biosynthesis</keyword>
<sequence length="196" mass="19801">MTGETRARTGANATIDDGATVGYSHDPDAPPARLGDDATVRAGTIVYADVEVGDGFTTGHNALVREDTRIGDDVLVGTDAVIDGTTTIGSHVSLQTGVYLPTNTTVGSQVFVGPRAVLTNDPHPVRREADLAGPTLDDGVSVGANATLLPGISVGAGSFVAAGAVVTRDVPPETLALGVPARHEPLPDSLSGENAI</sequence>
<evidence type="ECO:0000313" key="6">
    <source>
        <dbReference type="EMBL" id="EMA35761.1"/>
    </source>
</evidence>
<dbReference type="AlphaFoldDB" id="M0LQJ8"/>
<evidence type="ECO:0000313" key="7">
    <source>
        <dbReference type="Proteomes" id="UP000011566"/>
    </source>
</evidence>